<dbReference type="PANTHER" id="PTHR10762">
    <property type="entry name" value="DIPHTHAMIDE BIOSYNTHESIS PROTEIN"/>
    <property type="match status" value="1"/>
</dbReference>
<name>A0A182F3S6_ANOAL</name>
<protein>
    <recommendedName>
        <fullName evidence="4 9">2-(3-amino-3-carboxypropyl)histidine synthase subunit 2</fullName>
    </recommendedName>
</protein>
<sequence>MTSAFSSGDSIAENQAGASGNVERISLEYVWGADQLRRCQAWIEQRQLQRIALQLPDEALCHSVRIASDLQELPVGQKLLVFVLGDTSYGSCCVDEIAASHANADGIIHFGHACLSKVVRIPTLHIFYRYPVQEDVLLQALSERFQDRSSPFSIFYDVAYEHALMRLKERLVECFPNAWIAQLAQADEKPDVLCWKIPHERSVSEHPAVYVGQHNLSFFNSSVAIAARGWYLLDAKAGKVKLEQNDELQEAKWMKRRNYAILRCRDATSLGIVVGTLSFDGYLEVVDRLQRMAKARGVRTYLFSVGKVNVAKLANFSDIECFVLVGCPENDIFLSRDFYRPLLSVFEAEIALNPGWRDPQTEMKYTTNFLDVLPSGRLYRDDQDHEYEQEETDVSLITGKIRYIPRLAEEQAVPATTQEVALKGRNEVASISSADTFANRSWQGLEQRLGQDAPAVIEEGRAGLPIKYENDP</sequence>
<dbReference type="SFLD" id="SFLDS00032">
    <property type="entry name" value="Radical_SAM_3-amino-3-carboxyp"/>
    <property type="match status" value="1"/>
</dbReference>
<dbReference type="AlphaFoldDB" id="A0A182F3S6"/>
<accession>A0A182F3S6</accession>
<evidence type="ECO:0000256" key="7">
    <source>
        <dbReference type="ARBA" id="ARBA00023014"/>
    </source>
</evidence>
<dbReference type="GO" id="GO:0046872">
    <property type="term" value="F:metal ion binding"/>
    <property type="evidence" value="ECO:0007669"/>
    <property type="project" value="UniProtKB-KW"/>
</dbReference>
<dbReference type="VEuPathDB" id="VectorBase:AALB20_037015"/>
<evidence type="ECO:0000256" key="2">
    <source>
        <dbReference type="ARBA" id="ARBA00005156"/>
    </source>
</evidence>
<organism evidence="10 11">
    <name type="scientific">Anopheles albimanus</name>
    <name type="common">New world malaria mosquito</name>
    <dbReference type="NCBI Taxonomy" id="7167"/>
    <lineage>
        <taxon>Eukaryota</taxon>
        <taxon>Metazoa</taxon>
        <taxon>Ecdysozoa</taxon>
        <taxon>Arthropoda</taxon>
        <taxon>Hexapoda</taxon>
        <taxon>Insecta</taxon>
        <taxon>Pterygota</taxon>
        <taxon>Neoptera</taxon>
        <taxon>Endopterygota</taxon>
        <taxon>Diptera</taxon>
        <taxon>Nematocera</taxon>
        <taxon>Culicoidea</taxon>
        <taxon>Culicidae</taxon>
        <taxon>Anophelinae</taxon>
        <taxon>Anopheles</taxon>
    </lineage>
</organism>
<keyword evidence="5 9" id="KW-0479">Metal-binding</keyword>
<dbReference type="Gene3D" id="3.40.50.11860">
    <property type="entry name" value="Diphthamide synthesis DPH1/DPH2 domain 3"/>
    <property type="match status" value="1"/>
</dbReference>
<keyword evidence="7 9" id="KW-0411">Iron-sulfur</keyword>
<dbReference type="InterPro" id="IPR042265">
    <property type="entry name" value="DPH1/DPH2_3"/>
</dbReference>
<dbReference type="GO" id="GO:0017183">
    <property type="term" value="P:protein histidyl modification to diphthamide"/>
    <property type="evidence" value="ECO:0007669"/>
    <property type="project" value="InterPro"/>
</dbReference>
<proteinExistence type="inferred from homology"/>
<evidence type="ECO:0000256" key="4">
    <source>
        <dbReference type="ARBA" id="ARBA00021914"/>
    </source>
</evidence>
<dbReference type="FunFam" id="3.40.50.11840:FF:000002">
    <property type="entry name" value="2-(3-amino-3-carboxypropyl)histidine synthase subunit 2"/>
    <property type="match status" value="1"/>
</dbReference>
<dbReference type="FunFam" id="3.40.50.11860:FF:000001">
    <property type="entry name" value="2-(3-amino-3-carboxypropyl)histidine synthase subunit 2"/>
    <property type="match status" value="1"/>
</dbReference>
<evidence type="ECO:0000256" key="9">
    <source>
        <dbReference type="RuleBase" id="RU364133"/>
    </source>
</evidence>
<dbReference type="VEuPathDB" id="VectorBase:AALB001116"/>
<dbReference type="NCBIfam" id="TIGR00272">
    <property type="entry name" value="DPH2"/>
    <property type="match status" value="1"/>
</dbReference>
<dbReference type="EnsemblMetazoa" id="AALB001116-RA">
    <property type="protein sequence ID" value="AALB001116-PA"/>
    <property type="gene ID" value="AALB001116"/>
</dbReference>
<keyword evidence="6 9" id="KW-0408">Iron</keyword>
<dbReference type="GO" id="GO:0090560">
    <property type="term" value="F:2-(3-amino-3-carboxypropyl)histidine synthase activity"/>
    <property type="evidence" value="ECO:0007669"/>
    <property type="project" value="InterPro"/>
</dbReference>
<dbReference type="InterPro" id="IPR042263">
    <property type="entry name" value="DPH1/DPH2_1"/>
</dbReference>
<dbReference type="InterPro" id="IPR016435">
    <property type="entry name" value="DPH1/DPH2"/>
</dbReference>
<dbReference type="STRING" id="7167.A0A182F3S6"/>
<evidence type="ECO:0000256" key="6">
    <source>
        <dbReference type="ARBA" id="ARBA00023004"/>
    </source>
</evidence>
<comment type="function">
    <text evidence="8 9">Required for the first step of diphthamide biosynthesis, a post-translational modification of histidine which occurs in elongation factor 2. DPH1 and DPH2 transfer a 3-amino-3-carboxypropyl (ACP) group from S-adenosyl-L-methionine (SAM) to a histidine residue, the reaction is assisted by a reduction system comprising DPH3 and a NADH-dependent reductase. Facilitates the reduction of the catalytic iron-sulfur cluster found in the DPH1 subunit.</text>
</comment>
<comment type="cofactor">
    <cofactor evidence="1">
        <name>[4Fe-4S] cluster</name>
        <dbReference type="ChEBI" id="CHEBI:49883"/>
    </cofactor>
</comment>
<dbReference type="InterPro" id="IPR010014">
    <property type="entry name" value="DHP2"/>
</dbReference>
<evidence type="ECO:0000313" key="10">
    <source>
        <dbReference type="EnsemblMetazoa" id="AALB001116-PA"/>
    </source>
</evidence>
<dbReference type="NCBIfam" id="TIGR00322">
    <property type="entry name" value="diphth2_R"/>
    <property type="match status" value="1"/>
</dbReference>
<dbReference type="Pfam" id="PF01866">
    <property type="entry name" value="Diphthamide_syn"/>
    <property type="match status" value="1"/>
</dbReference>
<evidence type="ECO:0000313" key="11">
    <source>
        <dbReference type="Proteomes" id="UP000069272"/>
    </source>
</evidence>
<dbReference type="GO" id="GO:0051536">
    <property type="term" value="F:iron-sulfur cluster binding"/>
    <property type="evidence" value="ECO:0007669"/>
    <property type="project" value="UniProtKB-KW"/>
</dbReference>
<evidence type="ECO:0000256" key="8">
    <source>
        <dbReference type="ARBA" id="ARBA00045159"/>
    </source>
</evidence>
<reference evidence="10 11" key="1">
    <citation type="journal article" date="2017" name="G3 (Bethesda)">
        <title>The Physical Genome Mapping of Anopheles albimanus Corrected Scaffold Misassemblies and Identified Interarm Rearrangements in Genus Anopheles.</title>
        <authorList>
            <person name="Artemov G.N."/>
            <person name="Peery A.N."/>
            <person name="Jiang X."/>
            <person name="Tu Z."/>
            <person name="Stegniy V.N."/>
            <person name="Sharakhova M.V."/>
            <person name="Sharakhov I.V."/>
        </authorList>
    </citation>
    <scope>NUCLEOTIDE SEQUENCE [LARGE SCALE GENOMIC DNA]</scope>
    <source>
        <strain evidence="10 11">ALBI9_A</strain>
    </source>
</reference>
<keyword evidence="11" id="KW-1185">Reference proteome</keyword>
<reference evidence="10" key="2">
    <citation type="submission" date="2022-08" db="UniProtKB">
        <authorList>
            <consortium name="EnsemblMetazoa"/>
        </authorList>
    </citation>
    <scope>IDENTIFICATION</scope>
    <source>
        <strain evidence="10">STECLA/ALBI9_A</strain>
    </source>
</reference>
<dbReference type="Proteomes" id="UP000069272">
    <property type="component" value="Chromosome 2L"/>
</dbReference>
<evidence type="ECO:0000256" key="1">
    <source>
        <dbReference type="ARBA" id="ARBA00001966"/>
    </source>
</evidence>
<dbReference type="SFLD" id="SFLDG01121">
    <property type="entry name" value="Diphthamide_biosynthesis"/>
    <property type="match status" value="1"/>
</dbReference>
<comment type="similarity">
    <text evidence="3 9">Belongs to the DPH1/DPH2 family. DPH2 subfamily.</text>
</comment>
<dbReference type="Gene3D" id="3.40.50.11840">
    <property type="entry name" value="Diphthamide synthesis DPH1/DPH2 domain 1"/>
    <property type="match status" value="1"/>
</dbReference>
<dbReference type="PANTHER" id="PTHR10762:SF2">
    <property type="entry name" value="2-(3-AMINO-3-CARBOXYPROPYL)HISTIDINE SYNTHASE SUBUNIT 2"/>
    <property type="match status" value="1"/>
</dbReference>
<evidence type="ECO:0000256" key="3">
    <source>
        <dbReference type="ARBA" id="ARBA00006179"/>
    </source>
</evidence>
<comment type="pathway">
    <text evidence="2 9">Protein modification; peptidyl-diphthamide biosynthesis.</text>
</comment>
<evidence type="ECO:0000256" key="5">
    <source>
        <dbReference type="ARBA" id="ARBA00022723"/>
    </source>
</evidence>